<evidence type="ECO:0000313" key="4">
    <source>
        <dbReference type="Proteomes" id="UP000236569"/>
    </source>
</evidence>
<evidence type="ECO:0000313" key="3">
    <source>
        <dbReference type="EMBL" id="GBF05492.1"/>
    </source>
</evidence>
<gene>
    <name evidence="3" type="ORF">DAERI_050001</name>
</gene>
<name>A0A2I9CUH0_9DEIO</name>
<dbReference type="OrthoDB" id="9967175at2"/>
<feature type="region of interest" description="Disordered" evidence="1">
    <location>
        <begin position="308"/>
        <end position="327"/>
    </location>
</feature>
<dbReference type="RefSeq" id="WP_103128939.1">
    <property type="nucleotide sequence ID" value="NZ_BFAG01000005.1"/>
</dbReference>
<evidence type="ECO:0000256" key="2">
    <source>
        <dbReference type="SAM" id="Phobius"/>
    </source>
</evidence>
<dbReference type="Proteomes" id="UP000236569">
    <property type="component" value="Unassembled WGS sequence"/>
</dbReference>
<keyword evidence="2" id="KW-0812">Transmembrane</keyword>
<keyword evidence="4" id="KW-1185">Reference proteome</keyword>
<comment type="caution">
    <text evidence="3">The sequence shown here is derived from an EMBL/GenBank/DDBJ whole genome shotgun (WGS) entry which is preliminary data.</text>
</comment>
<feature type="transmembrane region" description="Helical" evidence="2">
    <location>
        <begin position="36"/>
        <end position="56"/>
    </location>
</feature>
<dbReference type="AlphaFoldDB" id="A0A2I9CUH0"/>
<dbReference type="EMBL" id="BFAG01000005">
    <property type="protein sequence ID" value="GBF05492.1"/>
    <property type="molecule type" value="Genomic_DNA"/>
</dbReference>
<keyword evidence="2" id="KW-1133">Transmembrane helix</keyword>
<protein>
    <submittedName>
        <fullName evidence="3">Uncharacterized protein</fullName>
    </submittedName>
</protein>
<keyword evidence="2" id="KW-0472">Membrane</keyword>
<accession>A0A2I9CUH0</accession>
<organism evidence="3 4">
    <name type="scientific">Deinococcus aerius</name>
    <dbReference type="NCBI Taxonomy" id="200253"/>
    <lineage>
        <taxon>Bacteria</taxon>
        <taxon>Thermotogati</taxon>
        <taxon>Deinococcota</taxon>
        <taxon>Deinococci</taxon>
        <taxon>Deinococcales</taxon>
        <taxon>Deinococcaceae</taxon>
        <taxon>Deinococcus</taxon>
    </lineage>
</organism>
<feature type="transmembrane region" description="Helical" evidence="2">
    <location>
        <begin position="182"/>
        <end position="201"/>
    </location>
</feature>
<reference evidence="4" key="1">
    <citation type="submission" date="2018-01" db="EMBL/GenBank/DDBJ databases">
        <title>Draft Genome Sequence of the Radioresistant Bacterium Deinococcus aerius TR0125, Isolated from the Higher Atmosphere above Japan.</title>
        <authorList>
            <person name="Satoh K."/>
            <person name="Arai H."/>
            <person name="Sanzen T."/>
            <person name="Kawaguchi Y."/>
            <person name="Hayashi H."/>
            <person name="Yokobori S."/>
            <person name="Yamagishi A."/>
            <person name="Oono Y."/>
            <person name="Narumi I."/>
        </authorList>
    </citation>
    <scope>NUCLEOTIDE SEQUENCE [LARGE SCALE GENOMIC DNA]</scope>
    <source>
        <strain evidence="4">TR0125</strain>
    </source>
</reference>
<sequence length="327" mass="34178">MTAKAADQQGTGQKGGAPNTGVFSNLDVLARLRGTLTGWVTALTSIAAVVFTGLSLGEYVKAPATADGGIADHAKLSLLLVILGVSIILGASGWASSLRAAPQDGAFRDSRPDPLRFFPRNSAPELLQEYKDEVARFNAARLRDDADAMKEAASWMNLHSQRLWQWLEAYRTRAASDGFQRAAVWIAAGVLLAGVGTVGFADALRLMKSPLPEGVIVQGPRTGSITLLGSAPSEAALKGLAACATVDTDGQQSLPVTVMKVVTPNATQQEKGIQYLASVVPPMTGADGCKTEVYEVTSLQARVLVTPEQLTDAPEPGPSPTTVATAP</sequence>
<proteinExistence type="predicted"/>
<feature type="transmembrane region" description="Helical" evidence="2">
    <location>
        <begin position="76"/>
        <end position="95"/>
    </location>
</feature>
<evidence type="ECO:0000256" key="1">
    <source>
        <dbReference type="SAM" id="MobiDB-lite"/>
    </source>
</evidence>